<keyword evidence="2" id="KW-1185">Reference proteome</keyword>
<comment type="caution">
    <text evidence="1">The sequence shown here is derived from an EMBL/GenBank/DDBJ whole genome shotgun (WGS) entry which is preliminary data.</text>
</comment>
<name>A0A9W4UH07_9PLEO</name>
<evidence type="ECO:0000313" key="2">
    <source>
        <dbReference type="Proteomes" id="UP001152607"/>
    </source>
</evidence>
<dbReference type="EMBL" id="CAOQHR010000004">
    <property type="protein sequence ID" value="CAI6334138.1"/>
    <property type="molecule type" value="Genomic_DNA"/>
</dbReference>
<reference evidence="1" key="1">
    <citation type="submission" date="2023-01" db="EMBL/GenBank/DDBJ databases">
        <authorList>
            <person name="Van Ghelder C."/>
            <person name="Rancurel C."/>
        </authorList>
    </citation>
    <scope>NUCLEOTIDE SEQUENCE</scope>
    <source>
        <strain evidence="1">CNCM I-4278</strain>
    </source>
</reference>
<protein>
    <submittedName>
        <fullName evidence="1">Uncharacterized protein</fullName>
    </submittedName>
</protein>
<dbReference type="Proteomes" id="UP001152607">
    <property type="component" value="Unassembled WGS sequence"/>
</dbReference>
<gene>
    <name evidence="1" type="ORF">PDIGIT_LOCUS7192</name>
</gene>
<accession>A0A9W4UH07</accession>
<evidence type="ECO:0000313" key="1">
    <source>
        <dbReference type="EMBL" id="CAI6334138.1"/>
    </source>
</evidence>
<organism evidence="1 2">
    <name type="scientific">Periconia digitata</name>
    <dbReference type="NCBI Taxonomy" id="1303443"/>
    <lineage>
        <taxon>Eukaryota</taxon>
        <taxon>Fungi</taxon>
        <taxon>Dikarya</taxon>
        <taxon>Ascomycota</taxon>
        <taxon>Pezizomycotina</taxon>
        <taxon>Dothideomycetes</taxon>
        <taxon>Pleosporomycetidae</taxon>
        <taxon>Pleosporales</taxon>
        <taxon>Massarineae</taxon>
        <taxon>Periconiaceae</taxon>
        <taxon>Periconia</taxon>
    </lineage>
</organism>
<sequence>MRGVSTHYQLTTQLQGCLESNPLGTFCSPSEGIPQTMSGPHSPAFFHMVLSLPLSHAYACERTFEIPKKPRRERVASQFIRIPQDQALALCSFGTARLSYRIVLLL</sequence>
<proteinExistence type="predicted"/>
<dbReference type="AlphaFoldDB" id="A0A9W4UH07"/>